<proteinExistence type="predicted"/>
<evidence type="ECO:0000313" key="3">
    <source>
        <dbReference type="Proteomes" id="UP000176504"/>
    </source>
</evidence>
<protein>
    <submittedName>
        <fullName evidence="2">Uncharacterized protein</fullName>
    </submittedName>
</protein>
<sequence length="109" mass="12413">MVNKGRRHEMTVLRAKWVDSDYFVLSEVERDKNNGYGGDNPESKLDDKKKEPRYLTVGGDLTRHTGKPEGNLEEAMKFTDVNQVEGVLPYGFHVVNLGSIMFNRPEPSE</sequence>
<comment type="caution">
    <text evidence="2">The sequence shown here is derived from an EMBL/GenBank/DDBJ whole genome shotgun (WGS) entry which is preliminary data.</text>
</comment>
<evidence type="ECO:0000256" key="1">
    <source>
        <dbReference type="SAM" id="MobiDB-lite"/>
    </source>
</evidence>
<organism evidence="2 3">
    <name type="scientific">candidate division WWE3 bacterium RIFCSPLOWO2_01_FULL_41_18</name>
    <dbReference type="NCBI Taxonomy" id="1802625"/>
    <lineage>
        <taxon>Bacteria</taxon>
        <taxon>Katanobacteria</taxon>
    </lineage>
</organism>
<accession>A0A1F4VE82</accession>
<dbReference type="EMBL" id="MEVI01000002">
    <property type="protein sequence ID" value="OGC55479.1"/>
    <property type="molecule type" value="Genomic_DNA"/>
</dbReference>
<feature type="region of interest" description="Disordered" evidence="1">
    <location>
        <begin position="30"/>
        <end position="50"/>
    </location>
</feature>
<dbReference type="Proteomes" id="UP000176504">
    <property type="component" value="Unassembled WGS sequence"/>
</dbReference>
<reference evidence="2 3" key="1">
    <citation type="journal article" date="2016" name="Nat. Commun.">
        <title>Thousands of microbial genomes shed light on interconnected biogeochemical processes in an aquifer system.</title>
        <authorList>
            <person name="Anantharaman K."/>
            <person name="Brown C.T."/>
            <person name="Hug L.A."/>
            <person name="Sharon I."/>
            <person name="Castelle C.J."/>
            <person name="Probst A.J."/>
            <person name="Thomas B.C."/>
            <person name="Singh A."/>
            <person name="Wilkins M.J."/>
            <person name="Karaoz U."/>
            <person name="Brodie E.L."/>
            <person name="Williams K.H."/>
            <person name="Hubbard S.S."/>
            <person name="Banfield J.F."/>
        </authorList>
    </citation>
    <scope>NUCLEOTIDE SEQUENCE [LARGE SCALE GENOMIC DNA]</scope>
</reference>
<dbReference type="AlphaFoldDB" id="A0A1F4VE82"/>
<feature type="compositionally biased region" description="Basic and acidic residues" evidence="1">
    <location>
        <begin position="41"/>
        <end position="50"/>
    </location>
</feature>
<evidence type="ECO:0000313" key="2">
    <source>
        <dbReference type="EMBL" id="OGC55479.1"/>
    </source>
</evidence>
<gene>
    <name evidence="2" type="ORF">A3A78_00795</name>
</gene>
<name>A0A1F4VE82_UNCKA</name>